<dbReference type="SUPFAM" id="SSF81321">
    <property type="entry name" value="Family A G protein-coupled receptor-like"/>
    <property type="match status" value="1"/>
</dbReference>
<evidence type="ECO:0000256" key="6">
    <source>
        <dbReference type="ARBA" id="ARBA00023170"/>
    </source>
</evidence>
<evidence type="ECO:0000256" key="7">
    <source>
        <dbReference type="ARBA" id="ARBA00023224"/>
    </source>
</evidence>
<evidence type="ECO:0000256" key="2">
    <source>
        <dbReference type="ARBA" id="ARBA00022692"/>
    </source>
</evidence>
<evidence type="ECO:0000256" key="8">
    <source>
        <dbReference type="SAM" id="Phobius"/>
    </source>
</evidence>
<sequence>MSYSPTAIVTSPYGRMSVSSDDAPHTNLSVTHGVQGYHKVTSDEAKTILEIVFYFYFSGAISVMGTVANVINMTVFIKQGFSDSVNISLLGLAVADLGSLVTLIWMSVCFSPWFRHSDIPFDAKDIQYLTAGWPHVCFARITSWITAFISLERCVCIALPLKVKQIITPRRTLYLVTSIFVVMFACVTPVFCVIGIGEKYFEDRNVTVLGLVYTPNGPDIENVVFSITVFSQLSAFILVIICTIILVHNLILKSKWRQSATKEVEGGSKSAVSARDKKVVVMVTLISSIFIACFLPSAINLICMIRYSPDYSVVGREQNTFLGSWAIMNTLEATNSTVNIVVYYHMSSKFRVVLLGLFRRDGG</sequence>
<dbReference type="InterPro" id="IPR000276">
    <property type="entry name" value="GPCR_Rhodpsn"/>
</dbReference>
<proteinExistence type="predicted"/>
<evidence type="ECO:0000313" key="10">
    <source>
        <dbReference type="EMBL" id="CAL1541154.1"/>
    </source>
</evidence>
<evidence type="ECO:0000256" key="4">
    <source>
        <dbReference type="ARBA" id="ARBA00023040"/>
    </source>
</evidence>
<dbReference type="InterPro" id="IPR017452">
    <property type="entry name" value="GPCR_Rhodpsn_7TM"/>
</dbReference>
<dbReference type="Pfam" id="PF00001">
    <property type="entry name" value="7tm_1"/>
    <property type="match status" value="1"/>
</dbReference>
<comment type="subcellular location">
    <subcellularLocation>
        <location evidence="1">Membrane</location>
        <topology evidence="1">Multi-pass membrane protein</topology>
    </subcellularLocation>
</comment>
<dbReference type="AlphaFoldDB" id="A0AAV2I8M4"/>
<evidence type="ECO:0000256" key="1">
    <source>
        <dbReference type="ARBA" id="ARBA00004141"/>
    </source>
</evidence>
<dbReference type="Proteomes" id="UP001497497">
    <property type="component" value="Unassembled WGS sequence"/>
</dbReference>
<keyword evidence="4" id="KW-0297">G-protein coupled receptor</keyword>
<dbReference type="PROSITE" id="PS50262">
    <property type="entry name" value="G_PROTEIN_RECEP_F1_2"/>
    <property type="match status" value="1"/>
</dbReference>
<dbReference type="PANTHER" id="PTHR24243">
    <property type="entry name" value="G-PROTEIN COUPLED RECEPTOR"/>
    <property type="match status" value="1"/>
</dbReference>
<name>A0AAV2I8M4_LYMST</name>
<keyword evidence="6" id="KW-0675">Receptor</keyword>
<dbReference type="PANTHER" id="PTHR24243:SF233">
    <property type="entry name" value="THYROTROPIN-RELEASING HORMONE RECEPTOR"/>
    <property type="match status" value="1"/>
</dbReference>
<dbReference type="EMBL" id="CAXITT010000417">
    <property type="protein sequence ID" value="CAL1541154.1"/>
    <property type="molecule type" value="Genomic_DNA"/>
</dbReference>
<feature type="transmembrane region" description="Helical" evidence="8">
    <location>
        <begin position="53"/>
        <end position="77"/>
    </location>
</feature>
<organism evidence="10 11">
    <name type="scientific">Lymnaea stagnalis</name>
    <name type="common">Great pond snail</name>
    <name type="synonym">Helix stagnalis</name>
    <dbReference type="NCBI Taxonomy" id="6523"/>
    <lineage>
        <taxon>Eukaryota</taxon>
        <taxon>Metazoa</taxon>
        <taxon>Spiralia</taxon>
        <taxon>Lophotrochozoa</taxon>
        <taxon>Mollusca</taxon>
        <taxon>Gastropoda</taxon>
        <taxon>Heterobranchia</taxon>
        <taxon>Euthyneura</taxon>
        <taxon>Panpulmonata</taxon>
        <taxon>Hygrophila</taxon>
        <taxon>Lymnaeoidea</taxon>
        <taxon>Lymnaeidae</taxon>
        <taxon>Lymnaea</taxon>
    </lineage>
</organism>
<gene>
    <name evidence="10" type="ORF">GSLYS_00014796001</name>
</gene>
<keyword evidence="2 8" id="KW-0812">Transmembrane</keyword>
<feature type="transmembrane region" description="Helical" evidence="8">
    <location>
        <begin position="89"/>
        <end position="114"/>
    </location>
</feature>
<dbReference type="Gene3D" id="1.20.1070.10">
    <property type="entry name" value="Rhodopsin 7-helix transmembrane proteins"/>
    <property type="match status" value="1"/>
</dbReference>
<accession>A0AAV2I8M4</accession>
<dbReference type="GO" id="GO:0004930">
    <property type="term" value="F:G protein-coupled receptor activity"/>
    <property type="evidence" value="ECO:0007669"/>
    <property type="project" value="UniProtKB-KW"/>
</dbReference>
<feature type="domain" description="G-protein coupled receptors family 1 profile" evidence="9">
    <location>
        <begin position="68"/>
        <end position="343"/>
    </location>
</feature>
<feature type="transmembrane region" description="Helical" evidence="8">
    <location>
        <begin position="279"/>
        <end position="299"/>
    </location>
</feature>
<feature type="transmembrane region" description="Helical" evidence="8">
    <location>
        <begin position="173"/>
        <end position="196"/>
    </location>
</feature>
<dbReference type="PRINTS" id="PR00237">
    <property type="entry name" value="GPCRRHODOPSN"/>
</dbReference>
<keyword evidence="3 8" id="KW-1133">Transmembrane helix</keyword>
<reference evidence="10 11" key="1">
    <citation type="submission" date="2024-04" db="EMBL/GenBank/DDBJ databases">
        <authorList>
            <consortium name="Genoscope - CEA"/>
            <person name="William W."/>
        </authorList>
    </citation>
    <scope>NUCLEOTIDE SEQUENCE [LARGE SCALE GENOMIC DNA]</scope>
</reference>
<keyword evidence="11" id="KW-1185">Reference proteome</keyword>
<evidence type="ECO:0000313" key="11">
    <source>
        <dbReference type="Proteomes" id="UP001497497"/>
    </source>
</evidence>
<keyword evidence="5 8" id="KW-0472">Membrane</keyword>
<feature type="non-terminal residue" evidence="10">
    <location>
        <position position="363"/>
    </location>
</feature>
<dbReference type="GO" id="GO:0005886">
    <property type="term" value="C:plasma membrane"/>
    <property type="evidence" value="ECO:0007669"/>
    <property type="project" value="TreeGrafter"/>
</dbReference>
<keyword evidence="7" id="KW-0807">Transducer</keyword>
<evidence type="ECO:0000256" key="3">
    <source>
        <dbReference type="ARBA" id="ARBA00022989"/>
    </source>
</evidence>
<evidence type="ECO:0000259" key="9">
    <source>
        <dbReference type="PROSITE" id="PS50262"/>
    </source>
</evidence>
<evidence type="ECO:0000256" key="5">
    <source>
        <dbReference type="ARBA" id="ARBA00023136"/>
    </source>
</evidence>
<comment type="caution">
    <text evidence="10">The sequence shown here is derived from an EMBL/GenBank/DDBJ whole genome shotgun (WGS) entry which is preliminary data.</text>
</comment>
<feature type="transmembrane region" description="Helical" evidence="8">
    <location>
        <begin position="223"/>
        <end position="247"/>
    </location>
</feature>
<protein>
    <recommendedName>
        <fullName evidence="9">G-protein coupled receptors family 1 profile domain-containing protein</fullName>
    </recommendedName>
</protein>